<dbReference type="Proteomes" id="UP000094801">
    <property type="component" value="Unassembled WGS sequence"/>
</dbReference>
<name>A0A1E4T7W7_9ASCO</name>
<sequence>MLLRSHHAGNVMLGRLKVMNSLKGTWVLPIIELQDLSQAYQICLAVLPGGPNYNTFPTSCLQKALLTFV</sequence>
<evidence type="ECO:0000313" key="2">
    <source>
        <dbReference type="Proteomes" id="UP000094801"/>
    </source>
</evidence>
<organism evidence="1 2">
    <name type="scientific">[Candida] arabinofermentans NRRL YB-2248</name>
    <dbReference type="NCBI Taxonomy" id="983967"/>
    <lineage>
        <taxon>Eukaryota</taxon>
        <taxon>Fungi</taxon>
        <taxon>Dikarya</taxon>
        <taxon>Ascomycota</taxon>
        <taxon>Saccharomycotina</taxon>
        <taxon>Pichiomycetes</taxon>
        <taxon>Pichiales</taxon>
        <taxon>Pichiaceae</taxon>
        <taxon>Ogataea</taxon>
        <taxon>Ogataea/Candida clade</taxon>
    </lineage>
</organism>
<proteinExistence type="predicted"/>
<evidence type="ECO:0000313" key="1">
    <source>
        <dbReference type="EMBL" id="ODV87811.1"/>
    </source>
</evidence>
<accession>A0A1E4T7W7</accession>
<dbReference type="AlphaFoldDB" id="A0A1E4T7W7"/>
<gene>
    <name evidence="1" type="ORF">CANARDRAFT_26014</name>
</gene>
<dbReference type="EMBL" id="KV453847">
    <property type="protein sequence ID" value="ODV87811.1"/>
    <property type="molecule type" value="Genomic_DNA"/>
</dbReference>
<reference evidence="2" key="1">
    <citation type="submission" date="2016-04" db="EMBL/GenBank/DDBJ databases">
        <title>Comparative genomics of biotechnologically important yeasts.</title>
        <authorList>
            <consortium name="DOE Joint Genome Institute"/>
            <person name="Riley R."/>
            <person name="Haridas S."/>
            <person name="Wolfe K.H."/>
            <person name="Lopes M.R."/>
            <person name="Hittinger C.T."/>
            <person name="Goker M."/>
            <person name="Salamov A."/>
            <person name="Wisecaver J."/>
            <person name="Long T.M."/>
            <person name="Aerts A.L."/>
            <person name="Barry K."/>
            <person name="Choi C."/>
            <person name="Clum A."/>
            <person name="Coughlan A.Y."/>
            <person name="Deshpande S."/>
            <person name="Douglass A.P."/>
            <person name="Hanson S.J."/>
            <person name="Klenk H.-P."/>
            <person name="Labutti K."/>
            <person name="Lapidus A."/>
            <person name="Lindquist E."/>
            <person name="Lipzen A."/>
            <person name="Meier-Kolthoff J.P."/>
            <person name="Ohm R.A."/>
            <person name="Otillar R.P."/>
            <person name="Pangilinan J."/>
            <person name="Peng Y."/>
            <person name="Rokas A."/>
            <person name="Rosa C.A."/>
            <person name="Scheuner C."/>
            <person name="Sibirny A.A."/>
            <person name="Slot J.C."/>
            <person name="Stielow J.B."/>
            <person name="Sun H."/>
            <person name="Kurtzman C.P."/>
            <person name="Blackwell M."/>
            <person name="Grigoriev I.V."/>
            <person name="Jeffries T.W."/>
        </authorList>
    </citation>
    <scope>NUCLEOTIDE SEQUENCE [LARGE SCALE GENOMIC DNA]</scope>
    <source>
        <strain evidence="2">NRRL YB-2248</strain>
    </source>
</reference>
<protein>
    <submittedName>
        <fullName evidence="1">Uncharacterized protein</fullName>
    </submittedName>
</protein>
<keyword evidence="2" id="KW-1185">Reference proteome</keyword>